<sequence>MFNPGVTLVIFESVMFETDIFHLQFIRTRNPGLTPVIFEPVMFDSDIFRLQFIRTRNSVPTVVIFEPMMFNFDIFRLQFIRTRNSGLTLVIFETVMFNSDIFRLTFIGTRNSDESLNEIVGSAYYVAPEVILGLVNTMIFRLMKAYMRSSSLHKAALRNVESTITELSEIFTQLTTMVAHQGELAIRNDVLCRM</sequence>
<proteinExistence type="predicted"/>
<dbReference type="InterPro" id="IPR010989">
    <property type="entry name" value="SNARE"/>
</dbReference>
<dbReference type="STRING" id="3469.A0A4Y7JT95"/>
<keyword evidence="3" id="KW-1185">Reference proteome</keyword>
<dbReference type="Gene3D" id="1.20.58.70">
    <property type="match status" value="1"/>
</dbReference>
<dbReference type="GO" id="GO:0016192">
    <property type="term" value="P:vesicle-mediated transport"/>
    <property type="evidence" value="ECO:0007669"/>
    <property type="project" value="InterPro"/>
</dbReference>
<dbReference type="Gramene" id="RZC63290">
    <property type="protein sequence ID" value="RZC63290"/>
    <property type="gene ID" value="C5167_025043"/>
</dbReference>
<name>A0A4Y7JT95_PAPSO</name>
<dbReference type="SUPFAM" id="SSF47661">
    <property type="entry name" value="t-snare proteins"/>
    <property type="match status" value="1"/>
</dbReference>
<evidence type="ECO:0000313" key="2">
    <source>
        <dbReference type="EMBL" id="RZC63290.1"/>
    </source>
</evidence>
<evidence type="ECO:0000256" key="1">
    <source>
        <dbReference type="ARBA" id="ARBA00022927"/>
    </source>
</evidence>
<dbReference type="EMBL" id="CM010719">
    <property type="protein sequence ID" value="RZC63290.1"/>
    <property type="molecule type" value="Genomic_DNA"/>
</dbReference>
<dbReference type="AlphaFoldDB" id="A0A4Y7JT95"/>
<dbReference type="GO" id="GO:0016020">
    <property type="term" value="C:membrane"/>
    <property type="evidence" value="ECO:0007669"/>
    <property type="project" value="InterPro"/>
</dbReference>
<keyword evidence="1" id="KW-0813">Transport</keyword>
<evidence type="ECO:0000313" key="3">
    <source>
        <dbReference type="Proteomes" id="UP000316621"/>
    </source>
</evidence>
<reference evidence="2 3" key="1">
    <citation type="journal article" date="2018" name="Science">
        <title>The opium poppy genome and morphinan production.</title>
        <authorList>
            <person name="Guo L."/>
            <person name="Winzer T."/>
            <person name="Yang X."/>
            <person name="Li Y."/>
            <person name="Ning Z."/>
            <person name="He Z."/>
            <person name="Teodor R."/>
            <person name="Lu Y."/>
            <person name="Bowser T.A."/>
            <person name="Graham I.A."/>
            <person name="Ye K."/>
        </authorList>
    </citation>
    <scope>NUCLEOTIDE SEQUENCE [LARGE SCALE GENOMIC DNA]</scope>
    <source>
        <strain evidence="3">cv. HN1</strain>
        <tissue evidence="2">Leaves</tissue>
    </source>
</reference>
<accession>A0A4Y7JT95</accession>
<dbReference type="GO" id="GO:0015031">
    <property type="term" value="P:protein transport"/>
    <property type="evidence" value="ECO:0007669"/>
    <property type="project" value="UniProtKB-KW"/>
</dbReference>
<gene>
    <name evidence="2" type="ORF">C5167_025043</name>
</gene>
<organism evidence="2 3">
    <name type="scientific">Papaver somniferum</name>
    <name type="common">Opium poppy</name>
    <dbReference type="NCBI Taxonomy" id="3469"/>
    <lineage>
        <taxon>Eukaryota</taxon>
        <taxon>Viridiplantae</taxon>
        <taxon>Streptophyta</taxon>
        <taxon>Embryophyta</taxon>
        <taxon>Tracheophyta</taxon>
        <taxon>Spermatophyta</taxon>
        <taxon>Magnoliopsida</taxon>
        <taxon>Ranunculales</taxon>
        <taxon>Papaveraceae</taxon>
        <taxon>Papaveroideae</taxon>
        <taxon>Papaver</taxon>
    </lineage>
</organism>
<keyword evidence="1" id="KW-0653">Protein transport</keyword>
<dbReference type="Proteomes" id="UP000316621">
    <property type="component" value="Chromosome 5"/>
</dbReference>
<protein>
    <submittedName>
        <fullName evidence="2">Uncharacterized protein</fullName>
    </submittedName>
</protein>